<dbReference type="AlphaFoldDB" id="A0A6J4NTJ3"/>
<dbReference type="InterPro" id="IPR011251">
    <property type="entry name" value="Luciferase-like_dom"/>
</dbReference>
<evidence type="ECO:0000313" key="3">
    <source>
        <dbReference type="EMBL" id="CAA9397802.1"/>
    </source>
</evidence>
<dbReference type="InterPro" id="IPR036661">
    <property type="entry name" value="Luciferase-like_sf"/>
</dbReference>
<dbReference type="PANTHER" id="PTHR43244">
    <property type="match status" value="1"/>
</dbReference>
<keyword evidence="1 3" id="KW-0560">Oxidoreductase</keyword>
<dbReference type="EC" id="1.1.98.2" evidence="3"/>
<organism evidence="3">
    <name type="scientific">uncultured Chloroflexia bacterium</name>
    <dbReference type="NCBI Taxonomy" id="1672391"/>
    <lineage>
        <taxon>Bacteria</taxon>
        <taxon>Bacillati</taxon>
        <taxon>Chloroflexota</taxon>
        <taxon>Chloroflexia</taxon>
        <taxon>environmental samples</taxon>
    </lineage>
</organism>
<dbReference type="EMBL" id="CADCTR010003378">
    <property type="protein sequence ID" value="CAA9397802.1"/>
    <property type="molecule type" value="Genomic_DNA"/>
</dbReference>
<dbReference type="GO" id="GO:0052749">
    <property type="term" value="F:glucose-6-phosphate dehydrogenase (coenzyme F420) activity"/>
    <property type="evidence" value="ECO:0007669"/>
    <property type="project" value="UniProtKB-EC"/>
</dbReference>
<evidence type="ECO:0000259" key="2">
    <source>
        <dbReference type="Pfam" id="PF00296"/>
    </source>
</evidence>
<dbReference type="InterPro" id="IPR019945">
    <property type="entry name" value="F420_G6P_DH-rel"/>
</dbReference>
<dbReference type="Pfam" id="PF00296">
    <property type="entry name" value="Bac_luciferase"/>
    <property type="match status" value="1"/>
</dbReference>
<dbReference type="CDD" id="cd01097">
    <property type="entry name" value="Tetrahydromethanopterin_reductase"/>
    <property type="match status" value="1"/>
</dbReference>
<proteinExistence type="predicted"/>
<dbReference type="PANTHER" id="PTHR43244:SF1">
    <property type="entry name" value="5,10-METHYLENETETRAHYDROMETHANOPTERIN REDUCTASE"/>
    <property type="match status" value="1"/>
</dbReference>
<sequence>MGTLGYAAMFEQFTPTDLLEYCQVAEANGFTSVMASDHFHPWTPQQGQSAFVWAWLGALGATTKLRMGTGVTPPGYRYHPAIIAQAAATLEAMYPGRFWLGLGAGEALNEHIIGEYWPEAPARLERLMESIEVIKALWTGKVQKFSGKHIKLESAKLYTLPAAPPQMLVATSGPIMSERTGRLCDGIITVGAADEKIKMLMGRFEKGAREAGKDPATMPRMIQLHVSWAETQQATEDQAMREWPNGGMAFPKQDIRNPEDFEAMAKIVRPENFRGRVLMSPDLDKHREHVQHYIDLGFTEVYMHNVGRNQREFIEAYGREVLPALRWPEVQAATAL</sequence>
<dbReference type="NCBIfam" id="TIGR03557">
    <property type="entry name" value="F420_G6P_family"/>
    <property type="match status" value="1"/>
</dbReference>
<accession>A0A6J4NTJ3</accession>
<feature type="domain" description="Luciferase-like" evidence="2">
    <location>
        <begin position="12"/>
        <end position="299"/>
    </location>
</feature>
<dbReference type="InterPro" id="IPR050564">
    <property type="entry name" value="F420-G6PD/mer"/>
</dbReference>
<dbReference type="Gene3D" id="3.20.20.30">
    <property type="entry name" value="Luciferase-like domain"/>
    <property type="match status" value="1"/>
</dbReference>
<reference evidence="3" key="1">
    <citation type="submission" date="2020-02" db="EMBL/GenBank/DDBJ databases">
        <authorList>
            <person name="Meier V. D."/>
        </authorList>
    </citation>
    <scope>NUCLEOTIDE SEQUENCE</scope>
    <source>
        <strain evidence="3">AVDCRST_MAG93</strain>
    </source>
</reference>
<name>A0A6J4NTJ3_9CHLR</name>
<dbReference type="SUPFAM" id="SSF51679">
    <property type="entry name" value="Bacterial luciferase-like"/>
    <property type="match status" value="1"/>
</dbReference>
<evidence type="ECO:0000256" key="1">
    <source>
        <dbReference type="ARBA" id="ARBA00023002"/>
    </source>
</evidence>
<dbReference type="GO" id="GO:0016705">
    <property type="term" value="F:oxidoreductase activity, acting on paired donors, with incorporation or reduction of molecular oxygen"/>
    <property type="evidence" value="ECO:0007669"/>
    <property type="project" value="InterPro"/>
</dbReference>
<protein>
    <submittedName>
        <fullName evidence="3">Glucose-6-phosphate dehydrogenase (Coenzyme F420)</fullName>
        <ecNumber evidence="3">1.1.98.2</ecNumber>
    </submittedName>
</protein>
<gene>
    <name evidence="3" type="ORF">AVDCRST_MAG93-10060</name>
</gene>